<feature type="region of interest" description="Disordered" evidence="1">
    <location>
        <begin position="1"/>
        <end position="25"/>
    </location>
</feature>
<proteinExistence type="predicted"/>
<dbReference type="SUPFAM" id="SSF51395">
    <property type="entry name" value="FMN-linked oxidoreductases"/>
    <property type="match status" value="1"/>
</dbReference>
<protein>
    <submittedName>
        <fullName evidence="2">Uncharacterized protein</fullName>
    </submittedName>
</protein>
<dbReference type="OrthoDB" id="2960473at2759"/>
<gene>
    <name evidence="2" type="ORF">N7463_003338</name>
</gene>
<comment type="caution">
    <text evidence="2">The sequence shown here is derived from an EMBL/GenBank/DDBJ whole genome shotgun (WGS) entry which is preliminary data.</text>
</comment>
<dbReference type="AlphaFoldDB" id="A0A9X0C9B9"/>
<evidence type="ECO:0000256" key="1">
    <source>
        <dbReference type="SAM" id="MobiDB-lite"/>
    </source>
</evidence>
<dbReference type="Proteomes" id="UP001149954">
    <property type="component" value="Unassembled WGS sequence"/>
</dbReference>
<accession>A0A9X0C9B9</accession>
<sequence>MAGSNGSKELSITEPMPGDHGFFTPIQSPPTGSLVSMYDENLSVPRIFKSITIRSTTFQNQIWISPMCQYSCPKTGN</sequence>
<feature type="compositionally biased region" description="Polar residues" evidence="1">
    <location>
        <begin position="1"/>
        <end position="10"/>
    </location>
</feature>
<keyword evidence="3" id="KW-1185">Reference proteome</keyword>
<evidence type="ECO:0000313" key="2">
    <source>
        <dbReference type="EMBL" id="KAJ5513786.1"/>
    </source>
</evidence>
<dbReference type="EMBL" id="JAPWDS010000002">
    <property type="protein sequence ID" value="KAJ5513786.1"/>
    <property type="molecule type" value="Genomic_DNA"/>
</dbReference>
<evidence type="ECO:0000313" key="3">
    <source>
        <dbReference type="Proteomes" id="UP001149954"/>
    </source>
</evidence>
<reference evidence="2" key="1">
    <citation type="submission" date="2022-12" db="EMBL/GenBank/DDBJ databases">
        <authorList>
            <person name="Petersen C."/>
        </authorList>
    </citation>
    <scope>NUCLEOTIDE SEQUENCE</scope>
    <source>
        <strain evidence="2">IBT 29495</strain>
    </source>
</reference>
<organism evidence="2 3">
    <name type="scientific">Penicillium fimorum</name>
    <dbReference type="NCBI Taxonomy" id="1882269"/>
    <lineage>
        <taxon>Eukaryota</taxon>
        <taxon>Fungi</taxon>
        <taxon>Dikarya</taxon>
        <taxon>Ascomycota</taxon>
        <taxon>Pezizomycotina</taxon>
        <taxon>Eurotiomycetes</taxon>
        <taxon>Eurotiomycetidae</taxon>
        <taxon>Eurotiales</taxon>
        <taxon>Aspergillaceae</taxon>
        <taxon>Penicillium</taxon>
    </lineage>
</organism>
<reference evidence="2" key="2">
    <citation type="journal article" date="2023" name="IMA Fungus">
        <title>Comparative genomic study of the Penicillium genus elucidates a diverse pangenome and 15 lateral gene transfer events.</title>
        <authorList>
            <person name="Petersen C."/>
            <person name="Sorensen T."/>
            <person name="Nielsen M.R."/>
            <person name="Sondergaard T.E."/>
            <person name="Sorensen J.L."/>
            <person name="Fitzpatrick D.A."/>
            <person name="Frisvad J.C."/>
            <person name="Nielsen K.L."/>
        </authorList>
    </citation>
    <scope>NUCLEOTIDE SEQUENCE</scope>
    <source>
        <strain evidence="2">IBT 29495</strain>
    </source>
</reference>
<name>A0A9X0C9B9_9EURO</name>